<organism evidence="1 2">
    <name type="scientific">Leptobrachium leishanense</name>
    <name type="common">Leishan spiny toad</name>
    <dbReference type="NCBI Taxonomy" id="445787"/>
    <lineage>
        <taxon>Eukaryota</taxon>
        <taxon>Metazoa</taxon>
        <taxon>Chordata</taxon>
        <taxon>Craniata</taxon>
        <taxon>Vertebrata</taxon>
        <taxon>Euteleostomi</taxon>
        <taxon>Amphibia</taxon>
        <taxon>Batrachia</taxon>
        <taxon>Anura</taxon>
        <taxon>Pelobatoidea</taxon>
        <taxon>Megophryidae</taxon>
        <taxon>Leptobrachium</taxon>
    </lineage>
</organism>
<dbReference type="Ensembl" id="ENSLLET00000043847.1">
    <property type="protein sequence ID" value="ENSLLEP00000042160.1"/>
    <property type="gene ID" value="ENSLLEG00000026827.1"/>
</dbReference>
<protein>
    <submittedName>
        <fullName evidence="1">Uncharacterized protein</fullName>
    </submittedName>
</protein>
<dbReference type="AlphaFoldDB" id="A0A8C5QW95"/>
<dbReference type="SUPFAM" id="SSF54403">
    <property type="entry name" value="Cystatin/monellin"/>
    <property type="match status" value="1"/>
</dbReference>
<dbReference type="Proteomes" id="UP000694569">
    <property type="component" value="Unplaced"/>
</dbReference>
<dbReference type="InterPro" id="IPR046350">
    <property type="entry name" value="Cystatin_sf"/>
</dbReference>
<dbReference type="Gene3D" id="3.10.450.10">
    <property type="match status" value="1"/>
</dbReference>
<keyword evidence="2" id="KW-1185">Reference proteome</keyword>
<reference evidence="1" key="1">
    <citation type="submission" date="2025-08" db="UniProtKB">
        <authorList>
            <consortium name="Ensembl"/>
        </authorList>
    </citation>
    <scope>IDENTIFICATION</scope>
</reference>
<reference evidence="1" key="2">
    <citation type="submission" date="2025-09" db="UniProtKB">
        <authorList>
            <consortium name="Ensembl"/>
        </authorList>
    </citation>
    <scope>IDENTIFICATION</scope>
</reference>
<evidence type="ECO:0000313" key="1">
    <source>
        <dbReference type="Ensembl" id="ENSLLEP00000042160.1"/>
    </source>
</evidence>
<name>A0A8C5QW95_9ANUR</name>
<sequence length="102" mass="11515">APCGKQNLTLFITVQIKPNVEQKVGGNFHDFTAVEFCKQLVNGFNYLIKVHSVVDELELPHLSVPHITRPISNKAYSFPCIKLCLMFGERYLKIYSTPSSSD</sequence>
<dbReference type="OrthoDB" id="6115262at2759"/>
<evidence type="ECO:0000313" key="2">
    <source>
        <dbReference type="Proteomes" id="UP000694569"/>
    </source>
</evidence>
<accession>A0A8C5QW95</accession>
<proteinExistence type="predicted"/>